<keyword evidence="6" id="KW-1185">Reference proteome</keyword>
<dbReference type="InterPro" id="IPR013448">
    <property type="entry name" value="L-rhamnose_mutarotase"/>
</dbReference>
<evidence type="ECO:0000313" key="5">
    <source>
        <dbReference type="EMBL" id="KAL0479223.1"/>
    </source>
</evidence>
<dbReference type="EMBL" id="JAOPGA020000516">
    <property type="protein sequence ID" value="KAL0479223.1"/>
    <property type="molecule type" value="Genomic_DNA"/>
</dbReference>
<gene>
    <name evidence="5" type="ORF">AKO1_008066</name>
</gene>
<dbReference type="InterPro" id="IPR008000">
    <property type="entry name" value="Rham/fucose_mutarotase"/>
</dbReference>
<dbReference type="PANTHER" id="PTHR34389:SF2">
    <property type="entry name" value="L-RHAMNOSE MUTAROTASE"/>
    <property type="match status" value="1"/>
</dbReference>
<proteinExistence type="inferred from homology"/>
<dbReference type="HAMAP" id="MF_01663">
    <property type="entry name" value="L_rham_rotase"/>
    <property type="match status" value="1"/>
</dbReference>
<keyword evidence="3" id="KW-0119">Carbohydrate metabolism</keyword>
<keyword evidence="4" id="KW-0684">Rhamnose metabolism</keyword>
<dbReference type="InterPro" id="IPR011008">
    <property type="entry name" value="Dimeric_a/b-barrel"/>
</dbReference>
<evidence type="ECO:0000256" key="2">
    <source>
        <dbReference type="ARBA" id="ARBA00023235"/>
    </source>
</evidence>
<accession>A0AAW2YPB7</accession>
<reference evidence="5 6" key="1">
    <citation type="submission" date="2024-03" db="EMBL/GenBank/DDBJ databases">
        <title>The Acrasis kona genome and developmental transcriptomes reveal deep origins of eukaryotic multicellular pathways.</title>
        <authorList>
            <person name="Sheikh S."/>
            <person name="Fu C.-J."/>
            <person name="Brown M.W."/>
            <person name="Baldauf S.L."/>
        </authorList>
    </citation>
    <scope>NUCLEOTIDE SEQUENCE [LARGE SCALE GENOMIC DNA]</scope>
    <source>
        <strain evidence="5 6">ATCC MYA-3509</strain>
    </source>
</reference>
<organism evidence="5 6">
    <name type="scientific">Acrasis kona</name>
    <dbReference type="NCBI Taxonomy" id="1008807"/>
    <lineage>
        <taxon>Eukaryota</taxon>
        <taxon>Discoba</taxon>
        <taxon>Heterolobosea</taxon>
        <taxon>Tetramitia</taxon>
        <taxon>Eutetramitia</taxon>
        <taxon>Acrasidae</taxon>
        <taxon>Acrasis</taxon>
    </lineage>
</organism>
<evidence type="ECO:0000256" key="3">
    <source>
        <dbReference type="ARBA" id="ARBA00023277"/>
    </source>
</evidence>
<name>A0AAW2YPB7_9EUKA</name>
<dbReference type="GO" id="GO:0016857">
    <property type="term" value="F:racemase and epimerase activity, acting on carbohydrates and derivatives"/>
    <property type="evidence" value="ECO:0007669"/>
    <property type="project" value="InterPro"/>
</dbReference>
<dbReference type="Gene3D" id="3.30.70.100">
    <property type="match status" value="1"/>
</dbReference>
<dbReference type="Proteomes" id="UP001431209">
    <property type="component" value="Unassembled WGS sequence"/>
</dbReference>
<dbReference type="SUPFAM" id="SSF54909">
    <property type="entry name" value="Dimeric alpha+beta barrel"/>
    <property type="match status" value="1"/>
</dbReference>
<protein>
    <recommendedName>
        <fullName evidence="7">L-rhamnose mutarotase</fullName>
    </recommendedName>
</protein>
<dbReference type="NCBIfam" id="TIGR02625">
    <property type="entry name" value="YiiL_rotase"/>
    <property type="match status" value="1"/>
</dbReference>
<dbReference type="GO" id="GO:0005737">
    <property type="term" value="C:cytoplasm"/>
    <property type="evidence" value="ECO:0007669"/>
    <property type="project" value="InterPro"/>
</dbReference>
<keyword evidence="1" id="KW-0963">Cytoplasm</keyword>
<evidence type="ECO:0000313" key="6">
    <source>
        <dbReference type="Proteomes" id="UP001431209"/>
    </source>
</evidence>
<dbReference type="GO" id="GO:0019301">
    <property type="term" value="P:rhamnose catabolic process"/>
    <property type="evidence" value="ECO:0007669"/>
    <property type="project" value="TreeGrafter"/>
</dbReference>
<keyword evidence="2" id="KW-0413">Isomerase</keyword>
<sequence>MDTISFRMNLLPGNREEYKRRHDEIWPELATALKEAGIQDYYIFLDEGTDHLFAFLKRSKEHKMDDLPNLPIMKKWWAYMSDIMETLPNNEPFQQPLKQVFHFP</sequence>
<dbReference type="Pfam" id="PF05336">
    <property type="entry name" value="rhaM"/>
    <property type="match status" value="1"/>
</dbReference>
<evidence type="ECO:0000256" key="1">
    <source>
        <dbReference type="ARBA" id="ARBA00022490"/>
    </source>
</evidence>
<dbReference type="AlphaFoldDB" id="A0AAW2YPB7"/>
<evidence type="ECO:0008006" key="7">
    <source>
        <dbReference type="Google" id="ProtNLM"/>
    </source>
</evidence>
<comment type="caution">
    <text evidence="5">The sequence shown here is derived from an EMBL/GenBank/DDBJ whole genome shotgun (WGS) entry which is preliminary data.</text>
</comment>
<dbReference type="PANTHER" id="PTHR34389">
    <property type="entry name" value="L-RHAMNOSE MUTAROTASE"/>
    <property type="match status" value="1"/>
</dbReference>
<evidence type="ECO:0000256" key="4">
    <source>
        <dbReference type="ARBA" id="ARBA00023308"/>
    </source>
</evidence>